<keyword evidence="1" id="KW-0812">Transmembrane</keyword>
<sequence length="256" mass="28211">MSRTFCCCLPVRLGVFILSFLQLLSGGASAALIWYAFVKLQPDELHGSARIAFIVAGAIFSLLVLAACLGLIGAMTRSRPLVAFYSTVLYILIALETAAAVYFLVILFRDGGDSIAELCHKEAQKLVDGIPVPDNVNVNVPDVNIQQACTDLVKGSKWAYIVTFVIDLLIQLYCAYIVSSYVGQLSDEQAFRAVDNNWKGTAPPQSYYPHQPLQQQSQSFAVYGVMIHCILRSSLDPWTLSPLFRNVLCRPMPLLQ</sequence>
<reference evidence="2 3" key="1">
    <citation type="journal article" date="2016" name="Mol. Biol. Evol.">
        <title>Comparative Genomics of Early-Diverging Mushroom-Forming Fungi Provides Insights into the Origins of Lignocellulose Decay Capabilities.</title>
        <authorList>
            <person name="Nagy L.G."/>
            <person name="Riley R."/>
            <person name="Tritt A."/>
            <person name="Adam C."/>
            <person name="Daum C."/>
            <person name="Floudas D."/>
            <person name="Sun H."/>
            <person name="Yadav J.S."/>
            <person name="Pangilinan J."/>
            <person name="Larsson K.H."/>
            <person name="Matsuura K."/>
            <person name="Barry K."/>
            <person name="Labutti K."/>
            <person name="Kuo R."/>
            <person name="Ohm R.A."/>
            <person name="Bhattacharya S.S."/>
            <person name="Shirouzu T."/>
            <person name="Yoshinaga Y."/>
            <person name="Martin F.M."/>
            <person name="Grigoriev I.V."/>
            <person name="Hibbett D.S."/>
        </authorList>
    </citation>
    <scope>NUCLEOTIDE SEQUENCE [LARGE SCALE GENOMIC DNA]</scope>
    <source>
        <strain evidence="2 3">HHB12029</strain>
    </source>
</reference>
<dbReference type="Proteomes" id="UP000077266">
    <property type="component" value="Unassembled WGS sequence"/>
</dbReference>
<proteinExistence type="predicted"/>
<dbReference type="STRING" id="1314781.A0A165P9R7"/>
<evidence type="ECO:0000256" key="1">
    <source>
        <dbReference type="SAM" id="Phobius"/>
    </source>
</evidence>
<evidence type="ECO:0000313" key="3">
    <source>
        <dbReference type="Proteomes" id="UP000077266"/>
    </source>
</evidence>
<dbReference type="AlphaFoldDB" id="A0A165P9R7"/>
<name>A0A165P9R7_EXIGL</name>
<dbReference type="EMBL" id="KV425891">
    <property type="protein sequence ID" value="KZW01855.1"/>
    <property type="molecule type" value="Genomic_DNA"/>
</dbReference>
<keyword evidence="3" id="KW-1185">Reference proteome</keyword>
<accession>A0A165P9R7</accession>
<evidence type="ECO:0000313" key="2">
    <source>
        <dbReference type="EMBL" id="KZW01855.1"/>
    </source>
</evidence>
<keyword evidence="1" id="KW-0472">Membrane</keyword>
<feature type="transmembrane region" description="Helical" evidence="1">
    <location>
        <begin position="12"/>
        <end position="37"/>
    </location>
</feature>
<gene>
    <name evidence="2" type="ORF">EXIGLDRAFT_28705</name>
</gene>
<feature type="transmembrane region" description="Helical" evidence="1">
    <location>
        <begin position="84"/>
        <end position="108"/>
    </location>
</feature>
<feature type="transmembrane region" description="Helical" evidence="1">
    <location>
        <begin position="158"/>
        <end position="182"/>
    </location>
</feature>
<evidence type="ECO:0008006" key="4">
    <source>
        <dbReference type="Google" id="ProtNLM"/>
    </source>
</evidence>
<dbReference type="InParanoid" id="A0A165P9R7"/>
<organism evidence="2 3">
    <name type="scientific">Exidia glandulosa HHB12029</name>
    <dbReference type="NCBI Taxonomy" id="1314781"/>
    <lineage>
        <taxon>Eukaryota</taxon>
        <taxon>Fungi</taxon>
        <taxon>Dikarya</taxon>
        <taxon>Basidiomycota</taxon>
        <taxon>Agaricomycotina</taxon>
        <taxon>Agaricomycetes</taxon>
        <taxon>Auriculariales</taxon>
        <taxon>Exidiaceae</taxon>
        <taxon>Exidia</taxon>
    </lineage>
</organism>
<dbReference type="OrthoDB" id="3239304at2759"/>
<protein>
    <recommendedName>
        <fullName evidence="4">Tetraspannin-domain-containing protein</fullName>
    </recommendedName>
</protein>
<feature type="transmembrane region" description="Helical" evidence="1">
    <location>
        <begin position="49"/>
        <end position="72"/>
    </location>
</feature>
<keyword evidence="1" id="KW-1133">Transmembrane helix</keyword>